<dbReference type="InParanoid" id="A0A1X7VUV2"/>
<proteinExistence type="predicted"/>
<protein>
    <submittedName>
        <fullName evidence="1">Uncharacterized protein</fullName>
    </submittedName>
</protein>
<dbReference type="EnsemblMetazoa" id="Aqu2.1.43897_001">
    <property type="protein sequence ID" value="Aqu2.1.43897_001"/>
    <property type="gene ID" value="Aqu2.1.43897"/>
</dbReference>
<accession>A0A1X7VUV2</accession>
<organism evidence="1">
    <name type="scientific">Amphimedon queenslandica</name>
    <name type="common">Sponge</name>
    <dbReference type="NCBI Taxonomy" id="400682"/>
    <lineage>
        <taxon>Eukaryota</taxon>
        <taxon>Metazoa</taxon>
        <taxon>Porifera</taxon>
        <taxon>Demospongiae</taxon>
        <taxon>Heteroscleromorpha</taxon>
        <taxon>Haplosclerida</taxon>
        <taxon>Niphatidae</taxon>
        <taxon>Amphimedon</taxon>
    </lineage>
</organism>
<reference evidence="1" key="1">
    <citation type="submission" date="2017-05" db="UniProtKB">
        <authorList>
            <consortium name="EnsemblMetazoa"/>
        </authorList>
    </citation>
    <scope>IDENTIFICATION</scope>
</reference>
<name>A0A1X7VUV2_AMPQE</name>
<evidence type="ECO:0000313" key="1">
    <source>
        <dbReference type="EnsemblMetazoa" id="Aqu2.1.43897_001"/>
    </source>
</evidence>
<sequence>MKGRGRCNGVNGHFLSSFLSPAKILSSEIQQRVSSLIFRNMSRS</sequence>
<dbReference type="AlphaFoldDB" id="A0A1X7VUV2"/>